<evidence type="ECO:0000256" key="1">
    <source>
        <dbReference type="SAM" id="SignalP"/>
    </source>
</evidence>
<proteinExistence type="predicted"/>
<gene>
    <name evidence="2" type="ORF">EAH80_25375</name>
</gene>
<feature type="signal peptide" evidence="1">
    <location>
        <begin position="1"/>
        <end position="18"/>
    </location>
</feature>
<dbReference type="PROSITE" id="PS51257">
    <property type="entry name" value="PROKAR_LIPOPROTEIN"/>
    <property type="match status" value="1"/>
</dbReference>
<organism evidence="2 3">
    <name type="scientific">Mycolicibacterium hodleri</name>
    <dbReference type="NCBI Taxonomy" id="49897"/>
    <lineage>
        <taxon>Bacteria</taxon>
        <taxon>Bacillati</taxon>
        <taxon>Actinomycetota</taxon>
        <taxon>Actinomycetes</taxon>
        <taxon>Mycobacteriales</taxon>
        <taxon>Mycobacteriaceae</taxon>
        <taxon>Mycolicibacterium</taxon>
    </lineage>
</organism>
<evidence type="ECO:0000313" key="2">
    <source>
        <dbReference type="EMBL" id="TPG29834.1"/>
    </source>
</evidence>
<dbReference type="EMBL" id="RCZG01000014">
    <property type="protein sequence ID" value="TPG29834.1"/>
    <property type="molecule type" value="Genomic_DNA"/>
</dbReference>
<protein>
    <submittedName>
        <fullName evidence="2">Uncharacterized protein</fullName>
    </submittedName>
</protein>
<dbReference type="OrthoDB" id="4688138at2"/>
<name>A0A502DXJ6_9MYCO</name>
<dbReference type="RefSeq" id="WP_140697449.1">
    <property type="nucleotide sequence ID" value="NZ_RCZG01000014.1"/>
</dbReference>
<evidence type="ECO:0000313" key="3">
    <source>
        <dbReference type="Proteomes" id="UP000320095"/>
    </source>
</evidence>
<reference evidence="2 3" key="1">
    <citation type="journal article" date="2019" name="Environ. Microbiol.">
        <title>Species interactions and distinct microbial communities in high Arctic permafrost affected cryosols are associated with the CH4 and CO2 gas fluxes.</title>
        <authorList>
            <person name="Altshuler I."/>
            <person name="Hamel J."/>
            <person name="Turney S."/>
            <person name="Magnuson E."/>
            <person name="Levesque R."/>
            <person name="Greer C."/>
            <person name="Whyte L.G."/>
        </authorList>
    </citation>
    <scope>NUCLEOTIDE SEQUENCE [LARGE SCALE GENOMIC DNA]</scope>
    <source>
        <strain evidence="2 3">S5.20</strain>
    </source>
</reference>
<dbReference type="AlphaFoldDB" id="A0A502DXJ6"/>
<keyword evidence="3" id="KW-1185">Reference proteome</keyword>
<comment type="caution">
    <text evidence="2">The sequence shown here is derived from an EMBL/GenBank/DDBJ whole genome shotgun (WGS) entry which is preliminary data.</text>
</comment>
<feature type="chain" id="PRO_5039728074" evidence="1">
    <location>
        <begin position="19"/>
        <end position="299"/>
    </location>
</feature>
<keyword evidence="1" id="KW-0732">Signal</keyword>
<dbReference type="Proteomes" id="UP000320095">
    <property type="component" value="Unassembled WGS sequence"/>
</dbReference>
<accession>A0A502DXJ6</accession>
<sequence length="299" mass="30830">MRALVAVLLALITGVALVACSDDSQPSPYATQGAKIGESLAILGWNVSVVNLRFDHDFVLIDVDASPSQTGGQHAKPDSLRFGLYGALAHPIEGTALGSCSGVTDLSLQPAVSPDPDKLSGTVCLGPLRDQTQVRGVYAYSPQDRIPGTIAAYGASFPVGLTPTGDTETGLVLKSTSVDAFDASGAQLMPTALGEPNAFNGNGYMLLGLDATGLASRYREDSIRRGGPLMVQVTPTLPGKGLSYACSVYGSSMLILPDSSLDAVVARGSLCTQGEINQALLYATVAVVGTHAALWTTSE</sequence>